<dbReference type="PROSITE" id="PS50240">
    <property type="entry name" value="TRYPSIN_DOM"/>
    <property type="match status" value="1"/>
</dbReference>
<comment type="similarity">
    <text evidence="3">Belongs to the peptidase S1 family. CLIP subfamily.</text>
</comment>
<dbReference type="SMART" id="SM00020">
    <property type="entry name" value="Tryp_SPc"/>
    <property type="match status" value="1"/>
</dbReference>
<dbReference type="SUPFAM" id="SSF49854">
    <property type="entry name" value="Spermadhesin, CUB domain"/>
    <property type="match status" value="1"/>
</dbReference>
<dbReference type="Pfam" id="PF00089">
    <property type="entry name" value="Trypsin"/>
    <property type="match status" value="1"/>
</dbReference>
<dbReference type="Gene3D" id="2.60.120.290">
    <property type="entry name" value="Spermadhesin, CUB domain"/>
    <property type="match status" value="1"/>
</dbReference>
<protein>
    <submittedName>
        <fullName evidence="8">CSON000221 protein</fullName>
    </submittedName>
</protein>
<gene>
    <name evidence="8" type="primary">CSON000221</name>
</gene>
<dbReference type="Gene3D" id="2.40.10.10">
    <property type="entry name" value="Trypsin-like serine proteases"/>
    <property type="match status" value="1"/>
</dbReference>
<dbReference type="InterPro" id="IPR035914">
    <property type="entry name" value="Sperma_CUB_dom_sf"/>
</dbReference>
<accession>A0A336LUJ6</accession>
<dbReference type="EMBL" id="UFQT01000102">
    <property type="protein sequence ID" value="SSX20027.1"/>
    <property type="molecule type" value="Genomic_DNA"/>
</dbReference>
<dbReference type="InterPro" id="IPR001314">
    <property type="entry name" value="Peptidase_S1A"/>
</dbReference>
<organism evidence="8">
    <name type="scientific">Culicoides sonorensis</name>
    <name type="common">Biting midge</name>
    <dbReference type="NCBI Taxonomy" id="179676"/>
    <lineage>
        <taxon>Eukaryota</taxon>
        <taxon>Metazoa</taxon>
        <taxon>Ecdysozoa</taxon>
        <taxon>Arthropoda</taxon>
        <taxon>Hexapoda</taxon>
        <taxon>Insecta</taxon>
        <taxon>Pterygota</taxon>
        <taxon>Neoptera</taxon>
        <taxon>Endopterygota</taxon>
        <taxon>Diptera</taxon>
        <taxon>Nematocera</taxon>
        <taxon>Chironomoidea</taxon>
        <taxon>Ceratopogonidae</taxon>
        <taxon>Ceratopogoninae</taxon>
        <taxon>Culicoides</taxon>
        <taxon>Monoculicoides</taxon>
    </lineage>
</organism>
<keyword evidence="1" id="KW-1015">Disulfide bond</keyword>
<proteinExistence type="inferred from homology"/>
<dbReference type="InterPro" id="IPR018114">
    <property type="entry name" value="TRYPSIN_HIS"/>
</dbReference>
<evidence type="ECO:0000256" key="5">
    <source>
        <dbReference type="SAM" id="SignalP"/>
    </source>
</evidence>
<dbReference type="InterPro" id="IPR000859">
    <property type="entry name" value="CUB_dom"/>
</dbReference>
<dbReference type="PANTHER" id="PTHR24256">
    <property type="entry name" value="TRYPTASE-RELATED"/>
    <property type="match status" value="1"/>
</dbReference>
<evidence type="ECO:0000256" key="3">
    <source>
        <dbReference type="ARBA" id="ARBA00024195"/>
    </source>
</evidence>
<feature type="chain" id="PRO_5016323709" evidence="5">
    <location>
        <begin position="22"/>
        <end position="396"/>
    </location>
</feature>
<reference evidence="8" key="1">
    <citation type="submission" date="2018-07" db="EMBL/GenBank/DDBJ databases">
        <authorList>
            <person name="Quirk P.G."/>
            <person name="Krulwich T.A."/>
        </authorList>
    </citation>
    <scope>NUCLEOTIDE SEQUENCE</scope>
</reference>
<dbReference type="InterPro" id="IPR043504">
    <property type="entry name" value="Peptidase_S1_PA_chymotrypsin"/>
</dbReference>
<dbReference type="PROSITE" id="PS01180">
    <property type="entry name" value="CUB"/>
    <property type="match status" value="1"/>
</dbReference>
<dbReference type="PROSITE" id="PS00134">
    <property type="entry name" value="TRYPSIN_HIS"/>
    <property type="match status" value="1"/>
</dbReference>
<dbReference type="InterPro" id="IPR001254">
    <property type="entry name" value="Trypsin_dom"/>
</dbReference>
<evidence type="ECO:0000259" key="6">
    <source>
        <dbReference type="PROSITE" id="PS01180"/>
    </source>
</evidence>
<dbReference type="GO" id="GO:0006508">
    <property type="term" value="P:proteolysis"/>
    <property type="evidence" value="ECO:0007669"/>
    <property type="project" value="InterPro"/>
</dbReference>
<evidence type="ECO:0000259" key="7">
    <source>
        <dbReference type="PROSITE" id="PS50240"/>
    </source>
</evidence>
<sequence>MKLKWILKFFVIFSFERCVTCLWENCDYFQQLQLGVTYTISSPNYPNFYGTKPFSCRWTAKAPLGYIVAYNCYVEVPQGLNCDRDRLLLSRTGVLDVSRAEVYCGKQWFTADSFDESGVIGLLVPFTTTGGRFQCNLSAVKKDCACGYKNGALKTPYIVGGTETRINEYPMFAALVDLNAGQVYCGGTIISPSYIVTAAHCLTKRIPDQVGILVGDHDYTIGSDTQYSALYRSSSFIVHEKYSSLTKQHDIALIKTAEMIQFNYGVSPVCLPFRYQWSDITGQYAEFVGYGTKEFGGPVSKVPLKATVKVISNTECSQKMSNIINDQVCGYTSGKDACQNDSGGPMFYTDSKGIVYNIGVISYGNGCGGSYPSVNTRITSYLKWILSKTENNYCYM</sequence>
<comment type="caution">
    <text evidence="4">Lacks conserved residue(s) required for the propagation of feature annotation.</text>
</comment>
<keyword evidence="5" id="KW-0732">Signal</keyword>
<dbReference type="AlphaFoldDB" id="A0A336LUJ6"/>
<dbReference type="VEuPathDB" id="VectorBase:CSON000221"/>
<feature type="domain" description="CUB" evidence="6">
    <location>
        <begin position="26"/>
        <end position="140"/>
    </location>
</feature>
<evidence type="ECO:0000313" key="8">
    <source>
        <dbReference type="EMBL" id="SSX20027.1"/>
    </source>
</evidence>
<dbReference type="PRINTS" id="PR00722">
    <property type="entry name" value="CHYMOTRYPSIN"/>
</dbReference>
<dbReference type="OMA" id="NTPEWNY"/>
<keyword evidence="2" id="KW-0325">Glycoprotein</keyword>
<name>A0A336LUJ6_CULSO</name>
<dbReference type="InterPro" id="IPR051487">
    <property type="entry name" value="Ser/Thr_Proteases_Immune/Dev"/>
</dbReference>
<feature type="signal peptide" evidence="5">
    <location>
        <begin position="1"/>
        <end position="21"/>
    </location>
</feature>
<dbReference type="FunFam" id="2.40.10.10:FF:000068">
    <property type="entry name" value="transmembrane protease serine 2"/>
    <property type="match status" value="1"/>
</dbReference>
<dbReference type="CDD" id="cd00190">
    <property type="entry name" value="Tryp_SPc"/>
    <property type="match status" value="1"/>
</dbReference>
<dbReference type="SUPFAM" id="SSF50494">
    <property type="entry name" value="Trypsin-like serine proteases"/>
    <property type="match status" value="1"/>
</dbReference>
<dbReference type="GO" id="GO:0004252">
    <property type="term" value="F:serine-type endopeptidase activity"/>
    <property type="evidence" value="ECO:0007669"/>
    <property type="project" value="InterPro"/>
</dbReference>
<evidence type="ECO:0000256" key="2">
    <source>
        <dbReference type="ARBA" id="ARBA00023180"/>
    </source>
</evidence>
<evidence type="ECO:0000256" key="4">
    <source>
        <dbReference type="PROSITE-ProRule" id="PRU00059"/>
    </source>
</evidence>
<feature type="domain" description="Peptidase S1" evidence="7">
    <location>
        <begin position="158"/>
        <end position="390"/>
    </location>
</feature>
<evidence type="ECO:0000256" key="1">
    <source>
        <dbReference type="ARBA" id="ARBA00023157"/>
    </source>
</evidence>
<dbReference type="InterPro" id="IPR009003">
    <property type="entry name" value="Peptidase_S1_PA"/>
</dbReference>